<keyword evidence="2" id="KW-1185">Reference proteome</keyword>
<name>A0A1P8DUU2_9CAUD</name>
<evidence type="ECO:0000313" key="1">
    <source>
        <dbReference type="EMBL" id="APU93265.1"/>
    </source>
</evidence>
<dbReference type="GeneID" id="54979370"/>
<dbReference type="KEGG" id="vg:54979370"/>
<dbReference type="EMBL" id="KX130960">
    <property type="protein sequence ID" value="APU93265.1"/>
    <property type="molecule type" value="Genomic_DNA"/>
</dbReference>
<accession>A0A1P8DUU2</accession>
<dbReference type="Proteomes" id="UP000225515">
    <property type="component" value="Segment"/>
</dbReference>
<proteinExistence type="predicted"/>
<sequence>MHPQRETAYTIYTMFTLSYGWLEMPKSVTSANAYTKLQRFTRKLKSTIGKTNWTGYGAEYIVTSSKAINQRDI</sequence>
<organism evidence="1 2">
    <name type="scientific">Escherichia phage vB_EcoS-IME253</name>
    <dbReference type="NCBI Taxonomy" id="1933412"/>
    <lineage>
        <taxon>Viruses</taxon>
        <taxon>Duplodnaviria</taxon>
        <taxon>Heunggongvirae</taxon>
        <taxon>Uroviricota</taxon>
        <taxon>Caudoviricetes</taxon>
        <taxon>Drexlerviridae</taxon>
        <taxon>Braunvirinae</taxon>
        <taxon>Rtpvirus</taxon>
        <taxon>Rtpvirus IME253</taxon>
    </lineage>
</organism>
<protein>
    <submittedName>
        <fullName evidence="1">Uncharacterized protein</fullName>
    </submittedName>
</protein>
<dbReference type="RefSeq" id="YP_009789230.1">
    <property type="nucleotide sequence ID" value="NC_047810.1"/>
</dbReference>
<reference evidence="1 2" key="1">
    <citation type="submission" date="2016-04" db="EMBL/GenBank/DDBJ databases">
        <title>An efficient strategy for bacteriophage contamination control in bacterial fermentation.</title>
        <authorList>
            <person name="Xing S."/>
            <person name="Sun Q."/>
            <person name="An X."/>
            <person name="Mi Z."/>
            <person name="Tong Y."/>
        </authorList>
    </citation>
    <scope>NUCLEOTIDE SEQUENCE [LARGE SCALE GENOMIC DNA]</scope>
</reference>
<evidence type="ECO:0000313" key="2">
    <source>
        <dbReference type="Proteomes" id="UP000225515"/>
    </source>
</evidence>